<dbReference type="PRINTS" id="PR01713">
    <property type="entry name" value="NUCEPIMERASE"/>
</dbReference>
<dbReference type="Gene3D" id="3.90.25.10">
    <property type="entry name" value="UDP-galactose 4-epimerase, domain 1"/>
    <property type="match status" value="1"/>
</dbReference>
<comment type="caution">
    <text evidence="2">The sequence shown here is derived from an EMBL/GenBank/DDBJ whole genome shotgun (WGS) entry which is preliminary data.</text>
</comment>
<dbReference type="EMBL" id="BARS01018546">
    <property type="protein sequence ID" value="GAF95708.1"/>
    <property type="molecule type" value="Genomic_DNA"/>
</dbReference>
<dbReference type="InterPro" id="IPR001509">
    <property type="entry name" value="Epimerase_deHydtase"/>
</dbReference>
<dbReference type="AlphaFoldDB" id="X0TQ96"/>
<dbReference type="InterPro" id="IPR036291">
    <property type="entry name" value="NAD(P)-bd_dom_sf"/>
</dbReference>
<accession>X0TQ96</accession>
<organism evidence="2">
    <name type="scientific">marine sediment metagenome</name>
    <dbReference type="NCBI Taxonomy" id="412755"/>
    <lineage>
        <taxon>unclassified sequences</taxon>
        <taxon>metagenomes</taxon>
        <taxon>ecological metagenomes</taxon>
    </lineage>
</organism>
<sequence length="55" mass="6282">MDYGKLVLEIFGDGSQLRDFTYIDDIARGTIKALRPLDYEIINFGSNNLIDLMNL</sequence>
<dbReference type="Gene3D" id="3.40.50.720">
    <property type="entry name" value="NAD(P)-binding Rossmann-like Domain"/>
    <property type="match status" value="1"/>
</dbReference>
<feature type="domain" description="NAD-dependent epimerase/dehydratase" evidence="1">
    <location>
        <begin position="7"/>
        <end position="44"/>
    </location>
</feature>
<protein>
    <recommendedName>
        <fullName evidence="1">NAD-dependent epimerase/dehydratase domain-containing protein</fullName>
    </recommendedName>
</protein>
<gene>
    <name evidence="2" type="ORF">S01H1_30174</name>
</gene>
<evidence type="ECO:0000259" key="1">
    <source>
        <dbReference type="Pfam" id="PF01370"/>
    </source>
</evidence>
<dbReference type="Pfam" id="PF01370">
    <property type="entry name" value="Epimerase"/>
    <property type="match status" value="1"/>
</dbReference>
<proteinExistence type="predicted"/>
<dbReference type="SUPFAM" id="SSF51735">
    <property type="entry name" value="NAD(P)-binding Rossmann-fold domains"/>
    <property type="match status" value="1"/>
</dbReference>
<reference evidence="2" key="1">
    <citation type="journal article" date="2014" name="Front. Microbiol.">
        <title>High frequency of phylogenetically diverse reductive dehalogenase-homologous genes in deep subseafloor sedimentary metagenomes.</title>
        <authorList>
            <person name="Kawai M."/>
            <person name="Futagami T."/>
            <person name="Toyoda A."/>
            <person name="Takaki Y."/>
            <person name="Nishi S."/>
            <person name="Hori S."/>
            <person name="Arai W."/>
            <person name="Tsubouchi T."/>
            <person name="Morono Y."/>
            <person name="Uchiyama I."/>
            <person name="Ito T."/>
            <person name="Fujiyama A."/>
            <person name="Inagaki F."/>
            <person name="Takami H."/>
        </authorList>
    </citation>
    <scope>NUCLEOTIDE SEQUENCE</scope>
    <source>
        <strain evidence="2">Expedition CK06-06</strain>
    </source>
</reference>
<evidence type="ECO:0000313" key="2">
    <source>
        <dbReference type="EMBL" id="GAF95708.1"/>
    </source>
</evidence>
<name>X0TQ96_9ZZZZ</name>